<dbReference type="Proteomes" id="UP000297720">
    <property type="component" value="Unassembled WGS sequence"/>
</dbReference>
<dbReference type="OrthoDB" id="6692778at2"/>
<keyword evidence="6" id="KW-1185">Reference proteome</keyword>
<organism evidence="5 7">
    <name type="scientific">Aeromonas taiwanensis</name>
    <dbReference type="NCBI Taxonomy" id="633417"/>
    <lineage>
        <taxon>Bacteria</taxon>
        <taxon>Pseudomonadati</taxon>
        <taxon>Pseudomonadota</taxon>
        <taxon>Gammaproteobacteria</taxon>
        <taxon>Aeromonadales</taxon>
        <taxon>Aeromonadaceae</taxon>
        <taxon>Aeromonas</taxon>
    </lineage>
</organism>
<accession>A0A5F0KFW2</accession>
<gene>
    <name evidence="4" type="ORF">DRM93_02255</name>
    <name evidence="5" type="ORF">DRM94_02255</name>
</gene>
<keyword evidence="2" id="KW-0012">Acyltransferase</keyword>
<dbReference type="RefSeq" id="WP_134694638.1">
    <property type="nucleotide sequence ID" value="NZ_QORJ01000003.1"/>
</dbReference>
<dbReference type="SUPFAM" id="SSF55729">
    <property type="entry name" value="Acyl-CoA N-acyltransferases (Nat)"/>
    <property type="match status" value="1"/>
</dbReference>
<dbReference type="InterPro" id="IPR016181">
    <property type="entry name" value="Acyl_CoA_acyltransferase"/>
</dbReference>
<name>A0A5F0KFW2_9GAMM</name>
<protein>
    <submittedName>
        <fullName evidence="5">GNAT family N-acetyltransferase</fullName>
    </submittedName>
</protein>
<evidence type="ECO:0000259" key="3">
    <source>
        <dbReference type="PROSITE" id="PS51186"/>
    </source>
</evidence>
<keyword evidence="1 5" id="KW-0808">Transferase</keyword>
<dbReference type="CDD" id="cd04301">
    <property type="entry name" value="NAT_SF"/>
    <property type="match status" value="1"/>
</dbReference>
<dbReference type="GO" id="GO:0016747">
    <property type="term" value="F:acyltransferase activity, transferring groups other than amino-acyl groups"/>
    <property type="evidence" value="ECO:0007669"/>
    <property type="project" value="InterPro"/>
</dbReference>
<dbReference type="Pfam" id="PF00583">
    <property type="entry name" value="Acetyltransf_1"/>
    <property type="match status" value="1"/>
</dbReference>
<feature type="domain" description="N-acetyltransferase" evidence="3">
    <location>
        <begin position="3"/>
        <end position="162"/>
    </location>
</feature>
<evidence type="ECO:0000313" key="4">
    <source>
        <dbReference type="EMBL" id="TFF80374.1"/>
    </source>
</evidence>
<dbReference type="EMBL" id="QORK01000003">
    <property type="protein sequence ID" value="TFF83225.1"/>
    <property type="molecule type" value="Genomic_DNA"/>
</dbReference>
<dbReference type="InterPro" id="IPR000182">
    <property type="entry name" value="GNAT_dom"/>
</dbReference>
<dbReference type="EMBL" id="QORL01000003">
    <property type="protein sequence ID" value="TFF80374.1"/>
    <property type="molecule type" value="Genomic_DNA"/>
</dbReference>
<comment type="caution">
    <text evidence="5">The sequence shown here is derived from an EMBL/GenBank/DDBJ whole genome shotgun (WGS) entry which is preliminary data.</text>
</comment>
<dbReference type="PANTHER" id="PTHR43877">
    <property type="entry name" value="AMINOALKYLPHOSPHONATE N-ACETYLTRANSFERASE-RELATED-RELATED"/>
    <property type="match status" value="1"/>
</dbReference>
<evidence type="ECO:0000313" key="6">
    <source>
        <dbReference type="Proteomes" id="UP000297720"/>
    </source>
</evidence>
<dbReference type="Gene3D" id="3.40.630.30">
    <property type="match status" value="1"/>
</dbReference>
<evidence type="ECO:0000256" key="2">
    <source>
        <dbReference type="ARBA" id="ARBA00023315"/>
    </source>
</evidence>
<dbReference type="PROSITE" id="PS51186">
    <property type="entry name" value="GNAT"/>
    <property type="match status" value="1"/>
</dbReference>
<evidence type="ECO:0000256" key="1">
    <source>
        <dbReference type="ARBA" id="ARBA00022679"/>
    </source>
</evidence>
<reference evidence="5 7" key="1">
    <citation type="submission" date="2018-06" db="EMBL/GenBank/DDBJ databases">
        <title>Occurrence of a novel blaKPC-2- and qnrS2- harbouring IncP6 plasmid from Aeromonas taiwanensis isolates recovered from the river sediments.</title>
        <authorList>
            <person name="Zheng B."/>
            <person name="Yu X."/>
            <person name="Xiao Y."/>
        </authorList>
    </citation>
    <scope>NUCLEOTIDE SEQUENCE [LARGE SCALE GENOMIC DNA]</scope>
    <source>
        <strain evidence="4 6">1713</strain>
        <strain evidence="5 7">198</strain>
    </source>
</reference>
<dbReference type="AlphaFoldDB" id="A0A5F0KFW2"/>
<sequence length="177" mass="19190">MPTELRHLRAADAPALQRLFELAPAYQAAISLEPLCAQAAQEALAECPPDLPLSAKHVIGRWEHGELTAVLDLLRAYPDPTTAYLGLLLVGEPWQGSGRGQALYLHACTLARSWGATRLRLSVIASNESALSFWLRRGFTECYRRELAGYRAEAIVLECSIGPSPPAQALAISSLAD</sequence>
<dbReference type="Proteomes" id="UP000297914">
    <property type="component" value="Unassembled WGS sequence"/>
</dbReference>
<evidence type="ECO:0000313" key="5">
    <source>
        <dbReference type="EMBL" id="TFF83225.1"/>
    </source>
</evidence>
<evidence type="ECO:0000313" key="7">
    <source>
        <dbReference type="Proteomes" id="UP000297914"/>
    </source>
</evidence>
<proteinExistence type="predicted"/>
<dbReference type="InterPro" id="IPR050832">
    <property type="entry name" value="Bact_Acetyltransf"/>
</dbReference>